<organism evidence="2 3">
    <name type="scientific">Candidatus Collierbacteria bacterium RIFCSPHIGHO2_01_FULL_50_25</name>
    <dbReference type="NCBI Taxonomy" id="1817722"/>
    <lineage>
        <taxon>Bacteria</taxon>
        <taxon>Candidatus Collieribacteriota</taxon>
    </lineage>
</organism>
<keyword evidence="1" id="KW-0732">Signal</keyword>
<name>A0A1F5EX74_9BACT</name>
<gene>
    <name evidence="2" type="ORF">A2703_03275</name>
</gene>
<dbReference type="STRING" id="1817722.A2703_03275"/>
<protein>
    <recommendedName>
        <fullName evidence="4">DUF5667 domain-containing protein</fullName>
    </recommendedName>
</protein>
<evidence type="ECO:0000256" key="1">
    <source>
        <dbReference type="SAM" id="SignalP"/>
    </source>
</evidence>
<dbReference type="AlphaFoldDB" id="A0A1F5EX74"/>
<reference evidence="2 3" key="1">
    <citation type="journal article" date="2016" name="Nat. Commun.">
        <title>Thousands of microbial genomes shed light on interconnected biogeochemical processes in an aquifer system.</title>
        <authorList>
            <person name="Anantharaman K."/>
            <person name="Brown C.T."/>
            <person name="Hug L.A."/>
            <person name="Sharon I."/>
            <person name="Castelle C.J."/>
            <person name="Probst A.J."/>
            <person name="Thomas B.C."/>
            <person name="Singh A."/>
            <person name="Wilkins M.J."/>
            <person name="Karaoz U."/>
            <person name="Brodie E.L."/>
            <person name="Williams K.H."/>
            <person name="Hubbard S.S."/>
            <person name="Banfield J.F."/>
        </authorList>
    </citation>
    <scope>NUCLEOTIDE SEQUENCE [LARGE SCALE GENOMIC DNA]</scope>
</reference>
<feature type="chain" id="PRO_5009518407" description="DUF5667 domain-containing protein" evidence="1">
    <location>
        <begin position="27"/>
        <end position="173"/>
    </location>
</feature>
<sequence>MAMKRLLICTALIFLVAVVLALPAKAIDGGTTMTSGNVCDRFETAWSAKQAAYERAREVRKRAFENTKTRWDKLFDKLDAISADTAVLRVDADDAASKFESLIAADDALFAAMEAYGRANCEKEGVADAKKALKTAQGGRRTARQEYAKSLKQLLKDLAGLRSTTPTVNSANQ</sequence>
<feature type="signal peptide" evidence="1">
    <location>
        <begin position="1"/>
        <end position="26"/>
    </location>
</feature>
<dbReference type="EMBL" id="MFAG01000024">
    <property type="protein sequence ID" value="OGD71724.1"/>
    <property type="molecule type" value="Genomic_DNA"/>
</dbReference>
<evidence type="ECO:0000313" key="2">
    <source>
        <dbReference type="EMBL" id="OGD71724.1"/>
    </source>
</evidence>
<accession>A0A1F5EX74</accession>
<proteinExistence type="predicted"/>
<evidence type="ECO:0008006" key="4">
    <source>
        <dbReference type="Google" id="ProtNLM"/>
    </source>
</evidence>
<dbReference type="Proteomes" id="UP000177979">
    <property type="component" value="Unassembled WGS sequence"/>
</dbReference>
<evidence type="ECO:0000313" key="3">
    <source>
        <dbReference type="Proteomes" id="UP000177979"/>
    </source>
</evidence>
<comment type="caution">
    <text evidence="2">The sequence shown here is derived from an EMBL/GenBank/DDBJ whole genome shotgun (WGS) entry which is preliminary data.</text>
</comment>